<evidence type="ECO:0000313" key="12">
    <source>
        <dbReference type="Proteomes" id="UP000288168"/>
    </source>
</evidence>
<evidence type="ECO:0000256" key="4">
    <source>
        <dbReference type="ARBA" id="ARBA00022487"/>
    </source>
</evidence>
<dbReference type="Gene3D" id="3.40.50.1820">
    <property type="entry name" value="alpha/beta hydrolase"/>
    <property type="match status" value="1"/>
</dbReference>
<accession>A0A428QND9</accession>
<dbReference type="GO" id="GO:0006631">
    <property type="term" value="P:fatty acid metabolic process"/>
    <property type="evidence" value="ECO:0007669"/>
    <property type="project" value="UniProtKB-KW"/>
</dbReference>
<evidence type="ECO:0000256" key="1">
    <source>
        <dbReference type="ARBA" id="ARBA00006499"/>
    </source>
</evidence>
<comment type="catalytic activity">
    <reaction evidence="9">
        <text>S-hexadecanoyl-L-cysteinyl-[protein] + H2O = L-cysteinyl-[protein] + hexadecanoate + H(+)</text>
        <dbReference type="Rhea" id="RHEA:19233"/>
        <dbReference type="Rhea" id="RHEA-COMP:10131"/>
        <dbReference type="Rhea" id="RHEA-COMP:11032"/>
        <dbReference type="ChEBI" id="CHEBI:7896"/>
        <dbReference type="ChEBI" id="CHEBI:15377"/>
        <dbReference type="ChEBI" id="CHEBI:15378"/>
        <dbReference type="ChEBI" id="CHEBI:29950"/>
        <dbReference type="ChEBI" id="CHEBI:74151"/>
        <dbReference type="EC" id="3.1.2.22"/>
    </reaction>
</comment>
<dbReference type="OrthoDB" id="2418081at2759"/>
<comment type="similarity">
    <text evidence="1">Belongs to the AB hydrolase superfamily. AB hydrolase 2 family.</text>
</comment>
<gene>
    <name evidence="11" type="ORF">CEP54_003567</name>
</gene>
<evidence type="ECO:0000256" key="7">
    <source>
        <dbReference type="ARBA" id="ARBA00029392"/>
    </source>
</evidence>
<reference evidence="11 12" key="1">
    <citation type="submission" date="2017-06" db="EMBL/GenBank/DDBJ databases">
        <title>Comparative genomic analysis of Ambrosia Fusariam Clade fungi.</title>
        <authorList>
            <person name="Stajich J.E."/>
            <person name="Carrillo J."/>
            <person name="Kijimoto T."/>
            <person name="Eskalen A."/>
            <person name="O'Donnell K."/>
            <person name="Kasson M."/>
        </authorList>
    </citation>
    <scope>NUCLEOTIDE SEQUENCE [LARGE SCALE GENOMIC DNA]</scope>
    <source>
        <strain evidence="11 12">NRRL62584</strain>
    </source>
</reference>
<dbReference type="STRING" id="1325734.A0A428QND9"/>
<evidence type="ECO:0000256" key="6">
    <source>
        <dbReference type="ARBA" id="ARBA00022832"/>
    </source>
</evidence>
<dbReference type="PANTHER" id="PTHR10655">
    <property type="entry name" value="LYSOPHOSPHOLIPASE-RELATED"/>
    <property type="match status" value="1"/>
</dbReference>
<proteinExistence type="inferred from homology"/>
<dbReference type="InterPro" id="IPR003140">
    <property type="entry name" value="PLipase/COase/thioEstase"/>
</dbReference>
<keyword evidence="12" id="KW-1185">Reference proteome</keyword>
<dbReference type="Pfam" id="PF02230">
    <property type="entry name" value="Abhydrolase_2"/>
    <property type="match status" value="1"/>
</dbReference>
<sequence length="339" mass="37472">MEDQVLKKSVVEPTLTHNATFILLHDRGSSGAEFQNAICNALLPNLVRQVAPGARFVFPDGPLVDPTVGRDWYDLEYPQQEGSEAASLDQWTHVMYAAEQVDIVVKDEERLIGREKIFLGGVGKGCAIALMTLLEMDRPIGGFIGFGGWMPFIKDIKDVATLGMIQTPNPPFSQNGQYNQGGNGGMDPGQGNGFVDPRMLSIQNDQQQQPFPQAVFPTPMLAHPDQSAWAQHKRVAHFLRMFQWNEASRFRYENEFGTATPIVLMHSSNDELVNPLCAIQAEMVLTELGYGVKLRETNSGHVITRQVLGDLISTLIQILPLSNASLKSDLTTFMINSTT</sequence>
<dbReference type="AlphaFoldDB" id="A0A428QND9"/>
<dbReference type="SUPFAM" id="SSF53474">
    <property type="entry name" value="alpha/beta-Hydrolases"/>
    <property type="match status" value="1"/>
</dbReference>
<evidence type="ECO:0000256" key="2">
    <source>
        <dbReference type="ARBA" id="ARBA00012423"/>
    </source>
</evidence>
<keyword evidence="6" id="KW-0276">Fatty acid metabolism</keyword>
<dbReference type="GO" id="GO:0052689">
    <property type="term" value="F:carboxylic ester hydrolase activity"/>
    <property type="evidence" value="ECO:0007669"/>
    <property type="project" value="UniProtKB-KW"/>
</dbReference>
<comment type="function">
    <text evidence="7">Hydrolyzes fatty acids from S-acylated cysteine residues in proteins with a strong preference for palmitoylated G-alpha proteins over other acyl substrates. Mediates the deacylation of G-alpha proteins such as GPA1 in vivo, but has weak or no activity toward palmitoylated Ras proteins. Has weak lysophospholipase activity in vitro; however such activity may not exist in vivo.</text>
</comment>
<keyword evidence="4" id="KW-0719">Serine esterase</keyword>
<dbReference type="InterPro" id="IPR029058">
    <property type="entry name" value="AB_hydrolase_fold"/>
</dbReference>
<dbReference type="EC" id="3.1.2.22" evidence="2"/>
<evidence type="ECO:0000256" key="5">
    <source>
        <dbReference type="ARBA" id="ARBA00022801"/>
    </source>
</evidence>
<evidence type="ECO:0000259" key="10">
    <source>
        <dbReference type="Pfam" id="PF02230"/>
    </source>
</evidence>
<dbReference type="InterPro" id="IPR050565">
    <property type="entry name" value="LYPA1-2/EST-like"/>
</dbReference>
<dbReference type="GO" id="GO:0005737">
    <property type="term" value="C:cytoplasm"/>
    <property type="evidence" value="ECO:0007669"/>
    <property type="project" value="TreeGrafter"/>
</dbReference>
<evidence type="ECO:0000256" key="8">
    <source>
        <dbReference type="ARBA" id="ARBA00031195"/>
    </source>
</evidence>
<comment type="caution">
    <text evidence="11">The sequence shown here is derived from an EMBL/GenBank/DDBJ whole genome shotgun (WGS) entry which is preliminary data.</text>
</comment>
<organism evidence="11 12">
    <name type="scientific">Fusarium duplospermum</name>
    <dbReference type="NCBI Taxonomy" id="1325734"/>
    <lineage>
        <taxon>Eukaryota</taxon>
        <taxon>Fungi</taxon>
        <taxon>Dikarya</taxon>
        <taxon>Ascomycota</taxon>
        <taxon>Pezizomycotina</taxon>
        <taxon>Sordariomycetes</taxon>
        <taxon>Hypocreomycetidae</taxon>
        <taxon>Hypocreales</taxon>
        <taxon>Nectriaceae</taxon>
        <taxon>Fusarium</taxon>
        <taxon>Fusarium solani species complex</taxon>
    </lineage>
</organism>
<protein>
    <recommendedName>
        <fullName evidence="3">Acyl-protein thioesterase 1</fullName>
        <ecNumber evidence="2">3.1.2.22</ecNumber>
    </recommendedName>
    <alternativeName>
        <fullName evidence="8">Palmitoyl-protein hydrolase</fullName>
    </alternativeName>
</protein>
<evidence type="ECO:0000313" key="11">
    <source>
        <dbReference type="EMBL" id="RSL66792.1"/>
    </source>
</evidence>
<keyword evidence="6" id="KW-0443">Lipid metabolism</keyword>
<keyword evidence="5" id="KW-0378">Hydrolase</keyword>
<dbReference type="PANTHER" id="PTHR10655:SF17">
    <property type="entry name" value="LYSOPHOSPHOLIPASE-LIKE PROTEIN 1"/>
    <property type="match status" value="1"/>
</dbReference>
<dbReference type="Proteomes" id="UP000288168">
    <property type="component" value="Unassembled WGS sequence"/>
</dbReference>
<evidence type="ECO:0000256" key="3">
    <source>
        <dbReference type="ARBA" id="ARBA00014923"/>
    </source>
</evidence>
<dbReference type="GO" id="GO:0008474">
    <property type="term" value="F:palmitoyl-(protein) hydrolase activity"/>
    <property type="evidence" value="ECO:0007669"/>
    <property type="project" value="UniProtKB-EC"/>
</dbReference>
<evidence type="ECO:0000256" key="9">
    <source>
        <dbReference type="ARBA" id="ARBA00047337"/>
    </source>
</evidence>
<dbReference type="EMBL" id="NKCI01000023">
    <property type="protein sequence ID" value="RSL66792.1"/>
    <property type="molecule type" value="Genomic_DNA"/>
</dbReference>
<name>A0A428QND9_9HYPO</name>
<feature type="domain" description="Phospholipase/carboxylesterase/thioesterase" evidence="10">
    <location>
        <begin position="8"/>
        <end position="158"/>
    </location>
</feature>